<dbReference type="RefSeq" id="XP_033657552.1">
    <property type="nucleotide sequence ID" value="XM_033792948.1"/>
</dbReference>
<dbReference type="Proteomes" id="UP000800097">
    <property type="component" value="Unassembled WGS sequence"/>
</dbReference>
<evidence type="ECO:0000313" key="3">
    <source>
        <dbReference type="Proteomes" id="UP000800097"/>
    </source>
</evidence>
<reference evidence="2" key="1">
    <citation type="journal article" date="2020" name="Stud. Mycol.">
        <title>101 Dothideomycetes genomes: a test case for predicting lifestyles and emergence of pathogens.</title>
        <authorList>
            <person name="Haridas S."/>
            <person name="Albert R."/>
            <person name="Binder M."/>
            <person name="Bloem J."/>
            <person name="Labutti K."/>
            <person name="Salamov A."/>
            <person name="Andreopoulos B."/>
            <person name="Baker S."/>
            <person name="Barry K."/>
            <person name="Bills G."/>
            <person name="Bluhm B."/>
            <person name="Cannon C."/>
            <person name="Castanera R."/>
            <person name="Culley D."/>
            <person name="Daum C."/>
            <person name="Ezra D."/>
            <person name="Gonzalez J."/>
            <person name="Henrissat B."/>
            <person name="Kuo A."/>
            <person name="Liang C."/>
            <person name="Lipzen A."/>
            <person name="Lutzoni F."/>
            <person name="Magnuson J."/>
            <person name="Mondo S."/>
            <person name="Nolan M."/>
            <person name="Ohm R."/>
            <person name="Pangilinan J."/>
            <person name="Park H.-J."/>
            <person name="Ramirez L."/>
            <person name="Alfaro M."/>
            <person name="Sun H."/>
            <person name="Tritt A."/>
            <person name="Yoshinaga Y."/>
            <person name="Zwiers L.-H."/>
            <person name="Turgeon B."/>
            <person name="Goodwin S."/>
            <person name="Spatafora J."/>
            <person name="Crous P."/>
            <person name="Grigoriev I."/>
        </authorList>
    </citation>
    <scope>NUCLEOTIDE SEQUENCE</scope>
    <source>
        <strain evidence="2">CBS 379.55</strain>
    </source>
</reference>
<accession>A0A6A6JV88</accession>
<keyword evidence="3" id="KW-1185">Reference proteome</keyword>
<dbReference type="AlphaFoldDB" id="A0A6A6JV88"/>
<evidence type="ECO:0000256" key="1">
    <source>
        <dbReference type="SAM" id="MobiDB-lite"/>
    </source>
</evidence>
<dbReference type="GeneID" id="54546123"/>
<sequence>MHTWEQTLIRRRIDFSPQQLVDHTRLLCHIVKPWIAQKPHGLEASSFFLSAKVPAPVIDASRQDLPRGRGPLSGLRWRLTPKLLVHWTKTAGNSSAVPPRIQLFCGVRNFRVRQLARRRDTSPTRYGDAGRSSHHHMGNLSTSDSVTVSVQGVRYFRFLTLLRTTPHSAYQGADASRWAC</sequence>
<dbReference type="EMBL" id="ML986485">
    <property type="protein sequence ID" value="KAF2280013.1"/>
    <property type="molecule type" value="Genomic_DNA"/>
</dbReference>
<organism evidence="2 3">
    <name type="scientific">Westerdykella ornata</name>
    <dbReference type="NCBI Taxonomy" id="318751"/>
    <lineage>
        <taxon>Eukaryota</taxon>
        <taxon>Fungi</taxon>
        <taxon>Dikarya</taxon>
        <taxon>Ascomycota</taxon>
        <taxon>Pezizomycotina</taxon>
        <taxon>Dothideomycetes</taxon>
        <taxon>Pleosporomycetidae</taxon>
        <taxon>Pleosporales</taxon>
        <taxon>Sporormiaceae</taxon>
        <taxon>Westerdykella</taxon>
    </lineage>
</organism>
<proteinExistence type="predicted"/>
<feature type="region of interest" description="Disordered" evidence="1">
    <location>
        <begin position="118"/>
        <end position="142"/>
    </location>
</feature>
<protein>
    <submittedName>
        <fullName evidence="2">Uncharacterized protein</fullName>
    </submittedName>
</protein>
<evidence type="ECO:0000313" key="2">
    <source>
        <dbReference type="EMBL" id="KAF2280013.1"/>
    </source>
</evidence>
<gene>
    <name evidence="2" type="ORF">EI97DRAFT_107916</name>
</gene>
<name>A0A6A6JV88_WESOR</name>